<dbReference type="AlphaFoldDB" id="A0A517S7L3"/>
<evidence type="ECO:0000313" key="1">
    <source>
        <dbReference type="EMBL" id="QDT52106.1"/>
    </source>
</evidence>
<dbReference type="EMBL" id="CP036271">
    <property type="protein sequence ID" value="QDT52106.1"/>
    <property type="molecule type" value="Genomic_DNA"/>
</dbReference>
<evidence type="ECO:0000313" key="2">
    <source>
        <dbReference type="Proteomes" id="UP000315700"/>
    </source>
</evidence>
<sequence length="154" mass="15837">MFRRVVASLLSVALVGCGAEEDVRPALQPAQGTLTINGKPAQGALVVLHPADGKNFDSRGSRPQGAVGQDGAFKVTTYQDGDGAPAGDYNVAILWFGKSGNASADLLAGAYARPEQTGIRITVAPGSTELEPIEIKGARLMAAPAKPSKDHDGL</sequence>
<evidence type="ECO:0008006" key="3">
    <source>
        <dbReference type="Google" id="ProtNLM"/>
    </source>
</evidence>
<proteinExistence type="predicted"/>
<protein>
    <recommendedName>
        <fullName evidence="3">Carboxypeptidase regulatory-like domain-containing protein</fullName>
    </recommendedName>
</protein>
<name>A0A517S7L3_9PLAN</name>
<gene>
    <name evidence="1" type="ORF">Pan44_01150</name>
</gene>
<keyword evidence="2" id="KW-1185">Reference proteome</keyword>
<dbReference type="PROSITE" id="PS51257">
    <property type="entry name" value="PROKAR_LIPOPROTEIN"/>
    <property type="match status" value="1"/>
</dbReference>
<dbReference type="OrthoDB" id="285058at2"/>
<dbReference type="InParanoid" id="A0A517S7L3"/>
<dbReference type="Proteomes" id="UP000315700">
    <property type="component" value="Chromosome"/>
</dbReference>
<organism evidence="1 2">
    <name type="scientific">Caulifigura coniformis</name>
    <dbReference type="NCBI Taxonomy" id="2527983"/>
    <lineage>
        <taxon>Bacteria</taxon>
        <taxon>Pseudomonadati</taxon>
        <taxon>Planctomycetota</taxon>
        <taxon>Planctomycetia</taxon>
        <taxon>Planctomycetales</taxon>
        <taxon>Planctomycetaceae</taxon>
        <taxon>Caulifigura</taxon>
    </lineage>
</organism>
<accession>A0A517S7L3</accession>
<dbReference type="KEGG" id="ccos:Pan44_01150"/>
<dbReference type="RefSeq" id="WP_145026182.1">
    <property type="nucleotide sequence ID" value="NZ_CP036271.1"/>
</dbReference>
<reference evidence="1 2" key="1">
    <citation type="submission" date="2019-02" db="EMBL/GenBank/DDBJ databases">
        <title>Deep-cultivation of Planctomycetes and their phenomic and genomic characterization uncovers novel biology.</title>
        <authorList>
            <person name="Wiegand S."/>
            <person name="Jogler M."/>
            <person name="Boedeker C."/>
            <person name="Pinto D."/>
            <person name="Vollmers J."/>
            <person name="Rivas-Marin E."/>
            <person name="Kohn T."/>
            <person name="Peeters S.H."/>
            <person name="Heuer A."/>
            <person name="Rast P."/>
            <person name="Oberbeckmann S."/>
            <person name="Bunk B."/>
            <person name="Jeske O."/>
            <person name="Meyerdierks A."/>
            <person name="Storesund J.E."/>
            <person name="Kallscheuer N."/>
            <person name="Luecker S."/>
            <person name="Lage O.M."/>
            <person name="Pohl T."/>
            <person name="Merkel B.J."/>
            <person name="Hornburger P."/>
            <person name="Mueller R.-W."/>
            <person name="Bruemmer F."/>
            <person name="Labrenz M."/>
            <person name="Spormann A.M."/>
            <person name="Op den Camp H."/>
            <person name="Overmann J."/>
            <person name="Amann R."/>
            <person name="Jetten M.S.M."/>
            <person name="Mascher T."/>
            <person name="Medema M.H."/>
            <person name="Devos D.P."/>
            <person name="Kaster A.-K."/>
            <person name="Ovreas L."/>
            <person name="Rohde M."/>
            <person name="Galperin M.Y."/>
            <person name="Jogler C."/>
        </authorList>
    </citation>
    <scope>NUCLEOTIDE SEQUENCE [LARGE SCALE GENOMIC DNA]</scope>
    <source>
        <strain evidence="1 2">Pan44</strain>
    </source>
</reference>